<proteinExistence type="predicted"/>
<dbReference type="InterPro" id="IPR011009">
    <property type="entry name" value="Kinase-like_dom_sf"/>
</dbReference>
<evidence type="ECO:0000313" key="2">
    <source>
        <dbReference type="EMBL" id="TLV01319.1"/>
    </source>
</evidence>
<dbReference type="Gene3D" id="3.90.1200.10">
    <property type="match status" value="1"/>
</dbReference>
<dbReference type="Pfam" id="PF01636">
    <property type="entry name" value="APH"/>
    <property type="match status" value="1"/>
</dbReference>
<sequence>MLALTGYKLANYMASRLAKSSNKNLADCHAKASTGTLDEADTVDPLELINGEWVFFDQPFPNARNANFIALKQSEAASMKDAFLFKQPLVLNEQRDTLYNEAQFYDTIFKKAPNLAPHLLRLVEYDFYNKILVLEYRRRSLTFTDFLAHLPNPRNPEHNTIRLDETGKLARLLKTFKNELSLTKLGVQLTNRSAINNICFDRQGAKESCFLTYTPWILTLTDADLLRFNESPIDPVKKFARLLYGKDPDARFLKGPAEGATKSFPLLDEFKKLQKSWVTTHLINADAHLSNVIVDSSDNYFLIDWEYASWGDSRWDFAGILAGYLTCMRAENPVLSVAEVKAHVGVLVAEYFHGETGNEREENIMTCIQYAGLWLLTEYYAWAVSDSKSDNSVFQDKFRLGKLCVLTPHEMITGFHL</sequence>
<organism evidence="2 3">
    <name type="scientific">Dyadobacter luticola</name>
    <dbReference type="NCBI Taxonomy" id="1979387"/>
    <lineage>
        <taxon>Bacteria</taxon>
        <taxon>Pseudomonadati</taxon>
        <taxon>Bacteroidota</taxon>
        <taxon>Cytophagia</taxon>
        <taxon>Cytophagales</taxon>
        <taxon>Spirosomataceae</taxon>
        <taxon>Dyadobacter</taxon>
    </lineage>
</organism>
<dbReference type="AlphaFoldDB" id="A0A5R9KYY4"/>
<name>A0A5R9KYY4_9BACT</name>
<evidence type="ECO:0000259" key="1">
    <source>
        <dbReference type="Pfam" id="PF01636"/>
    </source>
</evidence>
<comment type="caution">
    <text evidence="2">The sequence shown here is derived from an EMBL/GenBank/DDBJ whole genome shotgun (WGS) entry which is preliminary data.</text>
</comment>
<dbReference type="RefSeq" id="WP_138366690.1">
    <property type="nucleotide sequence ID" value="NZ_VCEJ01000004.1"/>
</dbReference>
<dbReference type="EMBL" id="VCEJ01000004">
    <property type="protein sequence ID" value="TLV01319.1"/>
    <property type="molecule type" value="Genomic_DNA"/>
</dbReference>
<gene>
    <name evidence="2" type="ORF">FEN17_17950</name>
</gene>
<reference evidence="2 3" key="1">
    <citation type="submission" date="2019-05" db="EMBL/GenBank/DDBJ databases">
        <authorList>
            <person name="Qu J.-H."/>
        </authorList>
    </citation>
    <scope>NUCLEOTIDE SEQUENCE [LARGE SCALE GENOMIC DNA]</scope>
    <source>
        <strain evidence="2 3">T17</strain>
    </source>
</reference>
<dbReference type="InterPro" id="IPR002575">
    <property type="entry name" value="Aminoglycoside_PTrfase"/>
</dbReference>
<keyword evidence="3" id="KW-1185">Reference proteome</keyword>
<evidence type="ECO:0000313" key="3">
    <source>
        <dbReference type="Proteomes" id="UP000306402"/>
    </source>
</evidence>
<accession>A0A5R9KYY4</accession>
<dbReference type="SUPFAM" id="SSF56112">
    <property type="entry name" value="Protein kinase-like (PK-like)"/>
    <property type="match status" value="1"/>
</dbReference>
<dbReference type="OrthoDB" id="3806873at2"/>
<dbReference type="Proteomes" id="UP000306402">
    <property type="component" value="Unassembled WGS sequence"/>
</dbReference>
<feature type="domain" description="Aminoglycoside phosphotransferase" evidence="1">
    <location>
        <begin position="266"/>
        <end position="321"/>
    </location>
</feature>
<protein>
    <recommendedName>
        <fullName evidence="1">Aminoglycoside phosphotransferase domain-containing protein</fullName>
    </recommendedName>
</protein>